<dbReference type="InterPro" id="IPR045863">
    <property type="entry name" value="CorA_TM1_TM2"/>
</dbReference>
<evidence type="ECO:0000256" key="1">
    <source>
        <dbReference type="ARBA" id="ARBA00004651"/>
    </source>
</evidence>
<organism evidence="7 8">
    <name type="scientific">Gnomoniopsis smithogilvyi</name>
    <dbReference type="NCBI Taxonomy" id="1191159"/>
    <lineage>
        <taxon>Eukaryota</taxon>
        <taxon>Fungi</taxon>
        <taxon>Dikarya</taxon>
        <taxon>Ascomycota</taxon>
        <taxon>Pezizomycotina</taxon>
        <taxon>Sordariomycetes</taxon>
        <taxon>Sordariomycetidae</taxon>
        <taxon>Diaporthales</taxon>
        <taxon>Gnomoniaceae</taxon>
        <taxon>Gnomoniopsis</taxon>
    </lineage>
</organism>
<evidence type="ECO:0000313" key="8">
    <source>
        <dbReference type="Proteomes" id="UP001140453"/>
    </source>
</evidence>
<dbReference type="Proteomes" id="UP001140453">
    <property type="component" value="Unassembled WGS sequence"/>
</dbReference>
<feature type="region of interest" description="Disordered" evidence="5">
    <location>
        <begin position="1"/>
        <end position="32"/>
    </location>
</feature>
<dbReference type="GO" id="GO:0050897">
    <property type="term" value="F:cobalt ion binding"/>
    <property type="evidence" value="ECO:0007669"/>
    <property type="project" value="TreeGrafter"/>
</dbReference>
<dbReference type="GO" id="GO:0015087">
    <property type="term" value="F:cobalt ion transmembrane transporter activity"/>
    <property type="evidence" value="ECO:0007669"/>
    <property type="project" value="TreeGrafter"/>
</dbReference>
<protein>
    <submittedName>
        <fullName evidence="7">Uncharacterized protein</fullName>
    </submittedName>
</protein>
<sequence>MPLRFGHTQGKRTSRGPVDESDGLWRTNSEMKDSFHHVEVGAGPSPEDEEMEGRLALDGPISCVQVPLSASSHSKLDLLHHLLQVSRDDTAVVCALGDVYLQRKELTLPTLFSLDSSVLDPDDYPSCEIYDVDRDSLIMVRNQCQMESHDDSDGSSCTWEMLKVRTTIMIALFVAPKLKPSLGRESRRTCGGKDHPSPTTFASIHLTMECHFDMDALLSYIISDQDANKGRTTSYMRKTIESRPFQQRTFLFVLKYYTVVDEGFEPSPWQRHGCRSSDRQTPNHVNISECSSVVGLSLERQSFGPPDPGEEHFAPFHVLNIRCFPDKLRSVHQFDGHLCYNGPYALLHCLNTEYQNAARRFQTLNESIAKLVLPSTDFIFDVKLRDKLLFEDADYTFSRRYFWAFNCLAMINDSIRSMINAYTGTFSDKFWLGKDQNLWPHPDPQSPEGRNYLRQLSRLRHGLEWSIDDLRVLIKSNDQLRHQIESLRDQLYSGSSVKENRLAIEQGENIKILTGVSMLFLPLSFVTSVYGMQAFTIPPNDWRFAVTMVVVCVPFFVLIFVLQTHAGMSLYRRLVLTMKGWIESWKRSAASRREKRTQLQQTETIRRQSCATTVVAGKRESTWNFDPQVAHGMAPQGLDSREKVRPWWKWSRNASKELKAPSKDLNV</sequence>
<name>A0A9W8YQ57_9PEZI</name>
<dbReference type="EMBL" id="JAPEVB010000005">
    <property type="protein sequence ID" value="KAJ4387895.1"/>
    <property type="molecule type" value="Genomic_DNA"/>
</dbReference>
<evidence type="ECO:0000256" key="4">
    <source>
        <dbReference type="ARBA" id="ARBA00023136"/>
    </source>
</evidence>
<dbReference type="GO" id="GO:0005886">
    <property type="term" value="C:plasma membrane"/>
    <property type="evidence" value="ECO:0007669"/>
    <property type="project" value="UniProtKB-SubCell"/>
</dbReference>
<comment type="subcellular location">
    <subcellularLocation>
        <location evidence="1">Cell membrane</location>
        <topology evidence="1">Multi-pass membrane protein</topology>
    </subcellularLocation>
</comment>
<evidence type="ECO:0000256" key="3">
    <source>
        <dbReference type="ARBA" id="ARBA00022989"/>
    </source>
</evidence>
<reference evidence="7" key="1">
    <citation type="submission" date="2022-10" db="EMBL/GenBank/DDBJ databases">
        <title>Tapping the CABI collections for fungal endophytes: first genome assemblies for Collariella, Neodidymelliopsis, Ascochyta clinopodiicola, Didymella pomorum, Didymosphaeria variabile, Neocosmospora piperis and Neocucurbitaria cava.</title>
        <authorList>
            <person name="Hill R."/>
        </authorList>
    </citation>
    <scope>NUCLEOTIDE SEQUENCE</scope>
    <source>
        <strain evidence="7">IMI 355082</strain>
    </source>
</reference>
<evidence type="ECO:0000256" key="6">
    <source>
        <dbReference type="SAM" id="Phobius"/>
    </source>
</evidence>
<dbReference type="Gene3D" id="1.20.58.340">
    <property type="entry name" value="Magnesium transport protein CorA, transmembrane region"/>
    <property type="match status" value="1"/>
</dbReference>
<dbReference type="SUPFAM" id="SSF144083">
    <property type="entry name" value="Magnesium transport protein CorA, transmembrane region"/>
    <property type="match status" value="1"/>
</dbReference>
<dbReference type="GO" id="GO:0000287">
    <property type="term" value="F:magnesium ion binding"/>
    <property type="evidence" value="ECO:0007669"/>
    <property type="project" value="TreeGrafter"/>
</dbReference>
<dbReference type="GO" id="GO:0015095">
    <property type="term" value="F:magnesium ion transmembrane transporter activity"/>
    <property type="evidence" value="ECO:0007669"/>
    <property type="project" value="TreeGrafter"/>
</dbReference>
<evidence type="ECO:0000256" key="5">
    <source>
        <dbReference type="SAM" id="MobiDB-lite"/>
    </source>
</evidence>
<evidence type="ECO:0000256" key="2">
    <source>
        <dbReference type="ARBA" id="ARBA00022692"/>
    </source>
</evidence>
<dbReference type="OrthoDB" id="426293at2759"/>
<keyword evidence="3 6" id="KW-1133">Transmembrane helix</keyword>
<comment type="caution">
    <text evidence="7">The sequence shown here is derived from an EMBL/GenBank/DDBJ whole genome shotgun (WGS) entry which is preliminary data.</text>
</comment>
<dbReference type="PANTHER" id="PTHR46494:SF1">
    <property type="entry name" value="CORA FAMILY METAL ION TRANSPORTER (EUROFUNG)"/>
    <property type="match status" value="1"/>
</dbReference>
<dbReference type="InterPro" id="IPR002523">
    <property type="entry name" value="MgTranspt_CorA/ZnTranspt_ZntB"/>
</dbReference>
<keyword evidence="2 6" id="KW-0812">Transmembrane</keyword>
<proteinExistence type="predicted"/>
<keyword evidence="8" id="KW-1185">Reference proteome</keyword>
<accession>A0A9W8YQ57</accession>
<evidence type="ECO:0000313" key="7">
    <source>
        <dbReference type="EMBL" id="KAJ4387895.1"/>
    </source>
</evidence>
<dbReference type="AlphaFoldDB" id="A0A9W8YQ57"/>
<feature type="transmembrane region" description="Helical" evidence="6">
    <location>
        <begin position="510"/>
        <end position="530"/>
    </location>
</feature>
<keyword evidence="4 6" id="KW-0472">Membrane</keyword>
<feature type="transmembrane region" description="Helical" evidence="6">
    <location>
        <begin position="542"/>
        <end position="562"/>
    </location>
</feature>
<dbReference type="PANTHER" id="PTHR46494">
    <property type="entry name" value="CORA FAMILY METAL ION TRANSPORTER (EUROFUNG)"/>
    <property type="match status" value="1"/>
</dbReference>
<dbReference type="Pfam" id="PF01544">
    <property type="entry name" value="CorA"/>
    <property type="match status" value="1"/>
</dbReference>
<gene>
    <name evidence="7" type="ORF">N0V93_008498</name>
</gene>